<reference evidence="2" key="1">
    <citation type="submission" date="2019-10" db="EMBL/GenBank/DDBJ databases">
        <authorList>
            <consortium name="DOE Joint Genome Institute"/>
            <person name="Kuo A."/>
            <person name="Miyauchi S."/>
            <person name="Kiss E."/>
            <person name="Drula E."/>
            <person name="Kohler A."/>
            <person name="Sanchez-Garcia M."/>
            <person name="Andreopoulos B."/>
            <person name="Barry K.W."/>
            <person name="Bonito G."/>
            <person name="Buee M."/>
            <person name="Carver A."/>
            <person name="Chen C."/>
            <person name="Cichocki N."/>
            <person name="Clum A."/>
            <person name="Culley D."/>
            <person name="Crous P.W."/>
            <person name="Fauchery L."/>
            <person name="Girlanda M."/>
            <person name="Hayes R."/>
            <person name="Keri Z."/>
            <person name="LaButti K."/>
            <person name="Lipzen A."/>
            <person name="Lombard V."/>
            <person name="Magnuson J."/>
            <person name="Maillard F."/>
            <person name="Morin E."/>
            <person name="Murat C."/>
            <person name="Nolan M."/>
            <person name="Ohm R."/>
            <person name="Pangilinan J."/>
            <person name="Pereira M."/>
            <person name="Perotto S."/>
            <person name="Peter M."/>
            <person name="Riley R."/>
            <person name="Sitrit Y."/>
            <person name="Stielow B."/>
            <person name="Szollosi G."/>
            <person name="Zifcakova L."/>
            <person name="Stursova M."/>
            <person name="Spatafora J.W."/>
            <person name="Tedersoo L."/>
            <person name="Vaario L.-M."/>
            <person name="Yamada A."/>
            <person name="Yan M."/>
            <person name="Wang P."/>
            <person name="Xu J."/>
            <person name="Bruns T."/>
            <person name="Baldrian P."/>
            <person name="Vilgalys R."/>
            <person name="Henrissat B."/>
            <person name="Grigoriev I.V."/>
            <person name="Hibbett D."/>
            <person name="Nagy L.G."/>
            <person name="Martin F.M."/>
        </authorList>
    </citation>
    <scope>NUCLEOTIDE SEQUENCE</scope>
    <source>
        <strain evidence="2">Prilba</strain>
    </source>
</reference>
<gene>
    <name evidence="2" type="ORF">DFH94DRAFT_107877</name>
</gene>
<sequence>MQCPLPPTLTTLPPPSPLPTGLTADPMSTPRRWVPTPAPPSPPRVWELGPRAAEARLANHPSRPYRRSPRASDVLKDVVDKARLVPESTLESASASASSSSTPAHRVLSAVWCVGGLSHLYVHYHLSRELISRSLSFFLPVPCAPRMYESMKGREICRR</sequence>
<feature type="compositionally biased region" description="Pro residues" evidence="1">
    <location>
        <begin position="1"/>
        <end position="18"/>
    </location>
</feature>
<dbReference type="Proteomes" id="UP000759537">
    <property type="component" value="Unassembled WGS sequence"/>
</dbReference>
<proteinExistence type="predicted"/>
<reference evidence="2" key="2">
    <citation type="journal article" date="2020" name="Nat. Commun.">
        <title>Large-scale genome sequencing of mycorrhizal fungi provides insights into the early evolution of symbiotic traits.</title>
        <authorList>
            <person name="Miyauchi S."/>
            <person name="Kiss E."/>
            <person name="Kuo A."/>
            <person name="Drula E."/>
            <person name="Kohler A."/>
            <person name="Sanchez-Garcia M."/>
            <person name="Morin E."/>
            <person name="Andreopoulos B."/>
            <person name="Barry K.W."/>
            <person name="Bonito G."/>
            <person name="Buee M."/>
            <person name="Carver A."/>
            <person name="Chen C."/>
            <person name="Cichocki N."/>
            <person name="Clum A."/>
            <person name="Culley D."/>
            <person name="Crous P.W."/>
            <person name="Fauchery L."/>
            <person name="Girlanda M."/>
            <person name="Hayes R.D."/>
            <person name="Keri Z."/>
            <person name="LaButti K."/>
            <person name="Lipzen A."/>
            <person name="Lombard V."/>
            <person name="Magnuson J."/>
            <person name="Maillard F."/>
            <person name="Murat C."/>
            <person name="Nolan M."/>
            <person name="Ohm R.A."/>
            <person name="Pangilinan J."/>
            <person name="Pereira M.F."/>
            <person name="Perotto S."/>
            <person name="Peter M."/>
            <person name="Pfister S."/>
            <person name="Riley R."/>
            <person name="Sitrit Y."/>
            <person name="Stielow J.B."/>
            <person name="Szollosi G."/>
            <person name="Zifcakova L."/>
            <person name="Stursova M."/>
            <person name="Spatafora J.W."/>
            <person name="Tedersoo L."/>
            <person name="Vaario L.M."/>
            <person name="Yamada A."/>
            <person name="Yan M."/>
            <person name="Wang P."/>
            <person name="Xu J."/>
            <person name="Bruns T."/>
            <person name="Baldrian P."/>
            <person name="Vilgalys R."/>
            <person name="Dunand C."/>
            <person name="Henrissat B."/>
            <person name="Grigoriev I.V."/>
            <person name="Hibbett D."/>
            <person name="Nagy L.G."/>
            <person name="Martin F.M."/>
        </authorList>
    </citation>
    <scope>NUCLEOTIDE SEQUENCE</scope>
    <source>
        <strain evidence="2">Prilba</strain>
    </source>
</reference>
<name>A0A9P5T611_9AGAM</name>
<dbReference type="AlphaFoldDB" id="A0A9P5T611"/>
<feature type="compositionally biased region" description="Low complexity" evidence="1">
    <location>
        <begin position="19"/>
        <end position="35"/>
    </location>
</feature>
<dbReference type="EMBL" id="WHVB01000015">
    <property type="protein sequence ID" value="KAF8476321.1"/>
    <property type="molecule type" value="Genomic_DNA"/>
</dbReference>
<feature type="region of interest" description="Disordered" evidence="1">
    <location>
        <begin position="1"/>
        <end position="47"/>
    </location>
</feature>
<evidence type="ECO:0000313" key="3">
    <source>
        <dbReference type="Proteomes" id="UP000759537"/>
    </source>
</evidence>
<keyword evidence="3" id="KW-1185">Reference proteome</keyword>
<protein>
    <submittedName>
        <fullName evidence="2">Uncharacterized protein</fullName>
    </submittedName>
</protein>
<evidence type="ECO:0000313" key="2">
    <source>
        <dbReference type="EMBL" id="KAF8476321.1"/>
    </source>
</evidence>
<accession>A0A9P5T611</accession>
<evidence type="ECO:0000256" key="1">
    <source>
        <dbReference type="SAM" id="MobiDB-lite"/>
    </source>
</evidence>
<comment type="caution">
    <text evidence="2">The sequence shown here is derived from an EMBL/GenBank/DDBJ whole genome shotgun (WGS) entry which is preliminary data.</text>
</comment>
<organism evidence="2 3">
    <name type="scientific">Russula ochroleuca</name>
    <dbReference type="NCBI Taxonomy" id="152965"/>
    <lineage>
        <taxon>Eukaryota</taxon>
        <taxon>Fungi</taxon>
        <taxon>Dikarya</taxon>
        <taxon>Basidiomycota</taxon>
        <taxon>Agaricomycotina</taxon>
        <taxon>Agaricomycetes</taxon>
        <taxon>Russulales</taxon>
        <taxon>Russulaceae</taxon>
        <taxon>Russula</taxon>
    </lineage>
</organism>